<evidence type="ECO:0000256" key="3">
    <source>
        <dbReference type="ARBA" id="ARBA00022801"/>
    </source>
</evidence>
<evidence type="ECO:0000256" key="1">
    <source>
        <dbReference type="ARBA" id="ARBA00001947"/>
    </source>
</evidence>
<comment type="cofactor">
    <cofactor evidence="1">
        <name>Zn(2+)</name>
        <dbReference type="ChEBI" id="CHEBI:29105"/>
    </cofactor>
</comment>
<dbReference type="GO" id="GO:0016787">
    <property type="term" value="F:hydrolase activity"/>
    <property type="evidence" value="ECO:0007669"/>
    <property type="project" value="UniProtKB-KW"/>
</dbReference>
<dbReference type="SUPFAM" id="SSF53187">
    <property type="entry name" value="Zn-dependent exopeptidases"/>
    <property type="match status" value="1"/>
</dbReference>
<keyword evidence="3 6" id="KW-0378">Hydrolase</keyword>
<dbReference type="InterPro" id="IPR001261">
    <property type="entry name" value="ArgE/DapE_CS"/>
</dbReference>
<feature type="domain" description="Peptidase M20 dimerisation" evidence="5">
    <location>
        <begin position="221"/>
        <end position="313"/>
    </location>
</feature>
<evidence type="ECO:0000256" key="4">
    <source>
        <dbReference type="ARBA" id="ARBA00022833"/>
    </source>
</evidence>
<accession>A0A6I3RYT7</accession>
<reference evidence="6 7" key="1">
    <citation type="journal article" date="2019" name="Nat. Med.">
        <title>A library of human gut bacterial isolates paired with longitudinal multiomics data enables mechanistic microbiome research.</title>
        <authorList>
            <person name="Poyet M."/>
            <person name="Groussin M."/>
            <person name="Gibbons S.M."/>
            <person name="Avila-Pacheco J."/>
            <person name="Jiang X."/>
            <person name="Kearney S.M."/>
            <person name="Perrotta A.R."/>
            <person name="Berdy B."/>
            <person name="Zhao S."/>
            <person name="Lieberman T.D."/>
            <person name="Swanson P.K."/>
            <person name="Smith M."/>
            <person name="Roesemann S."/>
            <person name="Alexander J.E."/>
            <person name="Rich S.A."/>
            <person name="Livny J."/>
            <person name="Vlamakis H."/>
            <person name="Clish C."/>
            <person name="Bullock K."/>
            <person name="Deik A."/>
            <person name="Scott J."/>
            <person name="Pierce K.A."/>
            <person name="Xavier R.J."/>
            <person name="Alm E.J."/>
        </authorList>
    </citation>
    <scope>NUCLEOTIDE SEQUENCE [LARGE SCALE GENOMIC DNA]</scope>
    <source>
        <strain evidence="6 7">BIOML-A2</strain>
    </source>
</reference>
<organism evidence="6 7">
    <name type="scientific">Parasutterella excrementihominis</name>
    <dbReference type="NCBI Taxonomy" id="487175"/>
    <lineage>
        <taxon>Bacteria</taxon>
        <taxon>Pseudomonadati</taxon>
        <taxon>Pseudomonadota</taxon>
        <taxon>Betaproteobacteria</taxon>
        <taxon>Burkholderiales</taxon>
        <taxon>Sutterellaceae</taxon>
        <taxon>Parasutterella</taxon>
    </lineage>
</organism>
<dbReference type="Pfam" id="PF01546">
    <property type="entry name" value="Peptidase_M20"/>
    <property type="match status" value="1"/>
</dbReference>
<dbReference type="InterPro" id="IPR002933">
    <property type="entry name" value="Peptidase_M20"/>
</dbReference>
<keyword evidence="2" id="KW-0479">Metal-binding</keyword>
<proteinExistence type="predicted"/>
<dbReference type="EMBL" id="WNCL01000008">
    <property type="protein sequence ID" value="MTU42808.1"/>
    <property type="molecule type" value="Genomic_DNA"/>
</dbReference>
<dbReference type="Gene3D" id="3.40.630.10">
    <property type="entry name" value="Zn peptidases"/>
    <property type="match status" value="1"/>
</dbReference>
<sequence length="436" mass="47030">MNVARIPIPNLQLLQKGPKMEHFSPKIVEAVETVKTSPSVQRAFDYVKDHLEETIRDQKELVLIEAPTGHEKAKAERYLSMLREAGLDDIYMDEHFNVIGKLHGTGNTGCSVLLEGHLDTVFSFGDVKGIETDAEGRIHCPGICDDTRAIAANLAVLRAFKAANLRPVHDIYFCGTVCEEGLGGMKGMAWTLDQLKDKTNLLATISIDGATAEIFYANATGMIDLEVTIEGPGGHAWTACERVSAIHTAGLAIAEIAKIVPPKDPKTTLTVSLIEGGQAIHAIAQKAVFKINARSNSQAALNEIEEQIYHAIRRGVEIEQKKEGGEGELSLSIEKTLDVPAGSQPDDAAIIQLAKLATQAVGRNYKFLPGGCTNTNMSIERGIPAVTLGRGGEEYGTHTLKEWFNPKGVYACEQKSILMLSVLAGLDGVIAPLDKA</sequence>
<evidence type="ECO:0000259" key="5">
    <source>
        <dbReference type="Pfam" id="PF07687"/>
    </source>
</evidence>
<keyword evidence="4" id="KW-0862">Zinc</keyword>
<dbReference type="GO" id="GO:0046872">
    <property type="term" value="F:metal ion binding"/>
    <property type="evidence" value="ECO:0007669"/>
    <property type="project" value="UniProtKB-KW"/>
</dbReference>
<gene>
    <name evidence="6" type="ORF">GMD42_04055</name>
</gene>
<dbReference type="PROSITE" id="PS00758">
    <property type="entry name" value="ARGE_DAPE_CPG2_1"/>
    <property type="match status" value="1"/>
</dbReference>
<evidence type="ECO:0000313" key="7">
    <source>
        <dbReference type="Proteomes" id="UP000462362"/>
    </source>
</evidence>
<dbReference type="InterPro" id="IPR050072">
    <property type="entry name" value="Peptidase_M20A"/>
</dbReference>
<evidence type="ECO:0000256" key="2">
    <source>
        <dbReference type="ARBA" id="ARBA00022723"/>
    </source>
</evidence>
<dbReference type="InterPro" id="IPR036264">
    <property type="entry name" value="Bact_exopeptidase_dim_dom"/>
</dbReference>
<dbReference type="PANTHER" id="PTHR43808:SF17">
    <property type="entry name" value="PEPTIDASE M20"/>
    <property type="match status" value="1"/>
</dbReference>
<dbReference type="AlphaFoldDB" id="A0A6I3RYT7"/>
<dbReference type="InterPro" id="IPR011650">
    <property type="entry name" value="Peptidase_M20_dimer"/>
</dbReference>
<protein>
    <submittedName>
        <fullName evidence="6">M20/M25/M40 family metallo-hydrolase</fullName>
    </submittedName>
</protein>
<evidence type="ECO:0000313" key="6">
    <source>
        <dbReference type="EMBL" id="MTU42808.1"/>
    </source>
</evidence>
<dbReference type="Pfam" id="PF07687">
    <property type="entry name" value="M20_dimer"/>
    <property type="match status" value="1"/>
</dbReference>
<dbReference type="PANTHER" id="PTHR43808">
    <property type="entry name" value="ACETYLORNITHINE DEACETYLASE"/>
    <property type="match status" value="1"/>
</dbReference>
<dbReference type="Gene3D" id="3.30.70.360">
    <property type="match status" value="1"/>
</dbReference>
<comment type="caution">
    <text evidence="6">The sequence shown here is derived from an EMBL/GenBank/DDBJ whole genome shotgun (WGS) entry which is preliminary data.</text>
</comment>
<name>A0A6I3RYT7_9BURK</name>
<dbReference type="Proteomes" id="UP000462362">
    <property type="component" value="Unassembled WGS sequence"/>
</dbReference>
<dbReference type="SUPFAM" id="SSF55031">
    <property type="entry name" value="Bacterial exopeptidase dimerisation domain"/>
    <property type="match status" value="1"/>
</dbReference>